<evidence type="ECO:0000313" key="3">
    <source>
        <dbReference type="Proteomes" id="UP000049077"/>
    </source>
</evidence>
<sequence length="67" mass="7294">MWGGKLNATAIISTNGIIQPVFGAAKVSIFELRLHELELGDVNIFEASKPKTLAYRVAIFSEEAMSV</sequence>
<dbReference type="Proteomes" id="UP000049077">
    <property type="component" value="Unassembled WGS sequence"/>
</dbReference>
<dbReference type="AlphaFoldDB" id="A0A7Y4BVR6"/>
<dbReference type="EMBL" id="CCJV01000082">
    <property type="protein sequence ID" value="CDT28269.1"/>
    <property type="molecule type" value="Genomic_DNA"/>
</dbReference>
<proteinExistence type="predicted"/>
<dbReference type="EMBL" id="CCJX01000103">
    <property type="protein sequence ID" value="CDT35757.1"/>
    <property type="molecule type" value="Genomic_DNA"/>
</dbReference>
<evidence type="ECO:0000313" key="4">
    <source>
        <dbReference type="Proteomes" id="UP000049495"/>
    </source>
</evidence>
<name>A0A7Y4BVR6_9VIBR</name>
<reference evidence="4" key="1">
    <citation type="submission" date="2014-06" db="EMBL/GenBank/DDBJ databases">
        <authorList>
            <person name="Le Roux Frederique"/>
        </authorList>
    </citation>
    <scope>NUCLEOTIDE SEQUENCE [LARGE SCALE GENOMIC DNA]</scope>
    <source>
        <strain evidence="4">J5-5</strain>
    </source>
</reference>
<keyword evidence="3" id="KW-1185">Reference proteome</keyword>
<reference evidence="1 3" key="2">
    <citation type="submission" date="2014-06" db="EMBL/GenBank/DDBJ databases">
        <authorList>
            <person name="Le Roux F."/>
        </authorList>
    </citation>
    <scope>NUCLEOTIDE SEQUENCE</scope>
    <source>
        <strain evidence="2 3">J5-4</strain>
        <strain evidence="1">J5-5</strain>
    </source>
</reference>
<evidence type="ECO:0000313" key="2">
    <source>
        <dbReference type="EMBL" id="CDT35757.1"/>
    </source>
</evidence>
<dbReference type="Proteomes" id="UP000049495">
    <property type="component" value="Unassembled WGS sequence"/>
</dbReference>
<accession>A0A7Y4BVR6</accession>
<protein>
    <submittedName>
        <fullName evidence="1">Uncharacterized protein</fullName>
    </submittedName>
</protein>
<dbReference type="OrthoDB" id="9904818at2"/>
<comment type="caution">
    <text evidence="1">The sequence shown here is derived from an EMBL/GenBank/DDBJ whole genome shotgun (WGS) entry which is preliminary data.</text>
</comment>
<evidence type="ECO:0000313" key="1">
    <source>
        <dbReference type="EMBL" id="CDT28269.1"/>
    </source>
</evidence>
<dbReference type="RefSeq" id="WP_048661123.1">
    <property type="nucleotide sequence ID" value="NZ_CAWQAQ010000077.1"/>
</dbReference>
<gene>
    <name evidence="2" type="ORF">VCR4J5_200353</name>
    <name evidence="1" type="ORF">VCR5J5_230168</name>
</gene>
<organism evidence="1 4">
    <name type="scientific">Vibrio crassostreae</name>
    <dbReference type="NCBI Taxonomy" id="246167"/>
    <lineage>
        <taxon>Bacteria</taxon>
        <taxon>Pseudomonadati</taxon>
        <taxon>Pseudomonadota</taxon>
        <taxon>Gammaproteobacteria</taxon>
        <taxon>Vibrionales</taxon>
        <taxon>Vibrionaceae</taxon>
        <taxon>Vibrio</taxon>
    </lineage>
</organism>